<dbReference type="Gene3D" id="3.40.50.1000">
    <property type="entry name" value="HAD superfamily/HAD-like"/>
    <property type="match status" value="1"/>
</dbReference>
<dbReference type="RefSeq" id="WP_037592357.1">
    <property type="nucleotide sequence ID" value="NZ_BAABQA010000003.1"/>
</dbReference>
<dbReference type="GO" id="GO:0005829">
    <property type="term" value="C:cytosol"/>
    <property type="evidence" value="ECO:0007669"/>
    <property type="project" value="TreeGrafter"/>
</dbReference>
<evidence type="ECO:0000313" key="2">
    <source>
        <dbReference type="Proteomes" id="UP000483839"/>
    </source>
</evidence>
<dbReference type="GO" id="GO:0016791">
    <property type="term" value="F:phosphatase activity"/>
    <property type="evidence" value="ECO:0007669"/>
    <property type="project" value="TreeGrafter"/>
</dbReference>
<dbReference type="GeneID" id="93825848"/>
<dbReference type="SFLD" id="SFLDS00003">
    <property type="entry name" value="Haloacid_Dehalogenase"/>
    <property type="match status" value="1"/>
</dbReference>
<dbReference type="SUPFAM" id="SSF56784">
    <property type="entry name" value="HAD-like"/>
    <property type="match status" value="1"/>
</dbReference>
<evidence type="ECO:0000313" key="1">
    <source>
        <dbReference type="EMBL" id="MTD01735.1"/>
    </source>
</evidence>
<dbReference type="Gene3D" id="3.30.1240.10">
    <property type="match status" value="1"/>
</dbReference>
<dbReference type="SFLD" id="SFLDG01144">
    <property type="entry name" value="C2.B.4:_PGP_Like"/>
    <property type="match status" value="1"/>
</dbReference>
<proteinExistence type="predicted"/>
<protein>
    <submittedName>
        <fullName evidence="1">Cof-type HAD-IIB family hydrolase</fullName>
    </submittedName>
</protein>
<keyword evidence="1" id="KW-0378">Hydrolase</keyword>
<dbReference type="SFLD" id="SFLDG01140">
    <property type="entry name" value="C2.B:_Phosphomannomutase_and_P"/>
    <property type="match status" value="1"/>
</dbReference>
<dbReference type="AlphaFoldDB" id="A0A6L6G8E4"/>
<dbReference type="InterPro" id="IPR000150">
    <property type="entry name" value="Cof"/>
</dbReference>
<dbReference type="NCBIfam" id="TIGR01484">
    <property type="entry name" value="HAD-SF-IIB"/>
    <property type="match status" value="1"/>
</dbReference>
<dbReference type="EMBL" id="WLXI01000040">
    <property type="protein sequence ID" value="MTD01735.1"/>
    <property type="molecule type" value="Genomic_DNA"/>
</dbReference>
<dbReference type="PANTHER" id="PTHR10000:SF8">
    <property type="entry name" value="HAD SUPERFAMILY HYDROLASE-LIKE, TYPE 3"/>
    <property type="match status" value="1"/>
</dbReference>
<dbReference type="InterPro" id="IPR023214">
    <property type="entry name" value="HAD_sf"/>
</dbReference>
<organism evidence="1 2">
    <name type="scientific">Streptococcus uberis</name>
    <dbReference type="NCBI Taxonomy" id="1349"/>
    <lineage>
        <taxon>Bacteria</taxon>
        <taxon>Bacillati</taxon>
        <taxon>Bacillota</taxon>
        <taxon>Bacilli</taxon>
        <taxon>Lactobacillales</taxon>
        <taxon>Streptococcaceae</taxon>
        <taxon>Streptococcus</taxon>
    </lineage>
</organism>
<comment type="caution">
    <text evidence="1">The sequence shown here is derived from an EMBL/GenBank/DDBJ whole genome shotgun (WGS) entry which is preliminary data.</text>
</comment>
<dbReference type="CDD" id="cd07516">
    <property type="entry name" value="HAD_Pase"/>
    <property type="match status" value="1"/>
</dbReference>
<dbReference type="GO" id="GO:0000287">
    <property type="term" value="F:magnesium ion binding"/>
    <property type="evidence" value="ECO:0007669"/>
    <property type="project" value="TreeGrafter"/>
</dbReference>
<dbReference type="Proteomes" id="UP000483839">
    <property type="component" value="Unassembled WGS sequence"/>
</dbReference>
<dbReference type="InterPro" id="IPR036412">
    <property type="entry name" value="HAD-like_sf"/>
</dbReference>
<gene>
    <name evidence="1" type="ORF">GKS16_05550</name>
</gene>
<reference evidence="1 2" key="1">
    <citation type="submission" date="2019-11" db="EMBL/GenBank/DDBJ databases">
        <title>Streptococcus uberis isolated from clinical mastitis cases on a southeastern Queensland dairy.</title>
        <authorList>
            <person name="Workentine M.L."/>
            <person name="Price R."/>
            <person name="Olchowy T."/>
        </authorList>
    </citation>
    <scope>NUCLEOTIDE SEQUENCE [LARGE SCALE GENOMIC DNA]</scope>
    <source>
        <strain evidence="1 2">OLC4459-A17</strain>
    </source>
</reference>
<sequence length="275" mass="30009">MHTIKLLALDLDGTLFNAEKTISDANKLAIQKASAKGVKIVITTGRPLAAIGNVLEELGLTSDDDYCITFNGGLVQRCTGQILDKSSLSYEEVATVHQHLENLALPTDILSEGKVYSIPSKDGRHSQYHLANPLLQFIEINSLEDLPKNIVYNKIVTVTDADFLDQQLSLLPPSTFDAFESFKSRDIIFEVMPKGVHKAFGLQLLCSHLKIEAKEVMAMGDEANDFTMLEWAGLGVAMANAVAEAKQIADAVTSQTNDQSGVAEAIEKYILNEDI</sequence>
<dbReference type="PANTHER" id="PTHR10000">
    <property type="entry name" value="PHOSPHOSERINE PHOSPHATASE"/>
    <property type="match status" value="1"/>
</dbReference>
<dbReference type="NCBIfam" id="TIGR00099">
    <property type="entry name" value="Cof-subfamily"/>
    <property type="match status" value="1"/>
</dbReference>
<dbReference type="Pfam" id="PF08282">
    <property type="entry name" value="Hydrolase_3"/>
    <property type="match status" value="1"/>
</dbReference>
<dbReference type="InterPro" id="IPR006379">
    <property type="entry name" value="HAD-SF_hydro_IIB"/>
</dbReference>
<accession>A0A6L6G8E4</accession>
<name>A0A6L6G8E4_STRUB</name>